<dbReference type="AlphaFoldDB" id="A0A6I4VXV8"/>
<keyword evidence="2" id="KW-1185">Reference proteome</keyword>
<dbReference type="Proteomes" id="UP000430692">
    <property type="component" value="Unassembled WGS sequence"/>
</dbReference>
<evidence type="ECO:0000313" key="2">
    <source>
        <dbReference type="Proteomes" id="UP000430692"/>
    </source>
</evidence>
<gene>
    <name evidence="1" type="ORF">GSM42_17910</name>
</gene>
<reference evidence="1 2" key="1">
    <citation type="submission" date="2019-12" db="EMBL/GenBank/DDBJ databases">
        <title>Whole-genome analyses of novel actinobacteria.</title>
        <authorList>
            <person name="Sahin N."/>
            <person name="Saygin H."/>
        </authorList>
    </citation>
    <scope>NUCLEOTIDE SEQUENCE [LARGE SCALE GENOMIC DNA]</scope>
    <source>
        <strain evidence="1 2">KC615</strain>
    </source>
</reference>
<organism evidence="1 2">
    <name type="scientific">Shimazuella alba</name>
    <dbReference type="NCBI Taxonomy" id="2690964"/>
    <lineage>
        <taxon>Bacteria</taxon>
        <taxon>Bacillati</taxon>
        <taxon>Bacillota</taxon>
        <taxon>Bacilli</taxon>
        <taxon>Bacillales</taxon>
        <taxon>Thermoactinomycetaceae</taxon>
        <taxon>Shimazuella</taxon>
    </lineage>
</organism>
<dbReference type="EMBL" id="WUUL01000015">
    <property type="protein sequence ID" value="MXQ55561.1"/>
    <property type="molecule type" value="Genomic_DNA"/>
</dbReference>
<dbReference type="RefSeq" id="WP_160802913.1">
    <property type="nucleotide sequence ID" value="NZ_WUUL01000015.1"/>
</dbReference>
<protein>
    <submittedName>
        <fullName evidence="1">Uncharacterized protein</fullName>
    </submittedName>
</protein>
<comment type="caution">
    <text evidence="1">The sequence shown here is derived from an EMBL/GenBank/DDBJ whole genome shotgun (WGS) entry which is preliminary data.</text>
</comment>
<sequence>MTDTSKNDVTAQEIIEAVAMMTPFQLHHWCSRKRATAVVRKYNDILWDLKLEALGVCAANHTWLEQTKDPSGKPGPHKVRGQEMFELFLIFQEVFNSEQQNLSKEQMEYLQTWTNTLENLLKDSVHHLWSDTAGVIDIESVYGALLDTCTKAIQSITPESKRLWWDILEVLESIAGMACTNTNLAINLLRNCSRMLLKH</sequence>
<proteinExistence type="predicted"/>
<name>A0A6I4VXV8_9BACL</name>
<evidence type="ECO:0000313" key="1">
    <source>
        <dbReference type="EMBL" id="MXQ55561.1"/>
    </source>
</evidence>
<accession>A0A6I4VXV8</accession>